<dbReference type="InterPro" id="IPR014966">
    <property type="entry name" value="FRG-dom"/>
</dbReference>
<gene>
    <name evidence="3" type="ORF">ACED33_24455</name>
    <name evidence="2" type="ORF">Q8W42_24935</name>
</gene>
<dbReference type="SMART" id="SM00901">
    <property type="entry name" value="FRG"/>
    <property type="match status" value="1"/>
</dbReference>
<protein>
    <submittedName>
        <fullName evidence="2">FRG domain-containing protein</fullName>
    </submittedName>
</protein>
<reference evidence="3 5" key="2">
    <citation type="submission" date="2024-06" db="EMBL/GenBank/DDBJ databases">
        <authorList>
            <person name="Steensen K."/>
            <person name="Seneca J."/>
            <person name="Bartlau N."/>
            <person name="Yu A.X."/>
            <person name="Polz M.F."/>
        </authorList>
    </citation>
    <scope>NUCLEOTIDE SEQUENCE [LARGE SCALE GENOMIC DNA]</scope>
    <source>
        <strain evidence="3 5">1F145</strain>
    </source>
</reference>
<sequence>MNELMTTYRIDSVEVLHKLFSCHSSHDGFGYWFRGQADSNWELIPSSGRGEYLLPKDRNRDLGRCTEWASSAIAFCELPESFIETLSIAQHHGLATRLLDWTLNPLVACFFAVSSEFENDAVIYILESISVHARAQSSMTKEQLSGYEGVICYQPKAINQRLISQKGLFTVHSPPTIPFPVSSSAFHNDTTMIKRYIIPSELKKEVRDMLDNYGVNEASLFPDLDGLAKYVNRKTRNMM</sequence>
<dbReference type="Pfam" id="PF08867">
    <property type="entry name" value="FRG"/>
    <property type="match status" value="1"/>
</dbReference>
<organism evidence="2 4">
    <name type="scientific">Vibrio splendidus</name>
    <dbReference type="NCBI Taxonomy" id="29497"/>
    <lineage>
        <taxon>Bacteria</taxon>
        <taxon>Pseudomonadati</taxon>
        <taxon>Pseudomonadota</taxon>
        <taxon>Gammaproteobacteria</taxon>
        <taxon>Vibrionales</taxon>
        <taxon>Vibrionaceae</taxon>
        <taxon>Vibrio</taxon>
    </lineage>
</organism>
<dbReference type="Proteomes" id="UP001177935">
    <property type="component" value="Unassembled WGS sequence"/>
</dbReference>
<evidence type="ECO:0000313" key="2">
    <source>
        <dbReference type="EMBL" id="MDP2503933.1"/>
    </source>
</evidence>
<dbReference type="EMBL" id="JAUYVL010000028">
    <property type="protein sequence ID" value="MDP2503933.1"/>
    <property type="molecule type" value="Genomic_DNA"/>
</dbReference>
<accession>A0AB35N5Q9</accession>
<evidence type="ECO:0000313" key="3">
    <source>
        <dbReference type="EMBL" id="MEZ8183828.1"/>
    </source>
</evidence>
<evidence type="ECO:0000313" key="4">
    <source>
        <dbReference type="Proteomes" id="UP001177935"/>
    </source>
</evidence>
<dbReference type="RefSeq" id="WP_241810808.1">
    <property type="nucleotide sequence ID" value="NZ_JAUYVL010000028.1"/>
</dbReference>
<dbReference type="EMBL" id="JBGOOW010000061">
    <property type="protein sequence ID" value="MEZ8183828.1"/>
    <property type="molecule type" value="Genomic_DNA"/>
</dbReference>
<feature type="domain" description="FRG" evidence="1">
    <location>
        <begin position="27"/>
        <end position="124"/>
    </location>
</feature>
<proteinExistence type="predicted"/>
<reference evidence="2" key="1">
    <citation type="submission" date="2023-07" db="EMBL/GenBank/DDBJ databases">
        <title>Genome content predicts the carbon catabolic preferences of heterotrophic bacteria.</title>
        <authorList>
            <person name="Gralka M."/>
        </authorList>
    </citation>
    <scope>NUCLEOTIDE SEQUENCE</scope>
    <source>
        <strain evidence="2">6E02</strain>
    </source>
</reference>
<name>A0AB35N5Q9_VIBSP</name>
<dbReference type="Proteomes" id="UP001569200">
    <property type="component" value="Unassembled WGS sequence"/>
</dbReference>
<evidence type="ECO:0000259" key="1">
    <source>
        <dbReference type="SMART" id="SM00901"/>
    </source>
</evidence>
<keyword evidence="5" id="KW-1185">Reference proteome</keyword>
<evidence type="ECO:0000313" key="5">
    <source>
        <dbReference type="Proteomes" id="UP001569200"/>
    </source>
</evidence>
<dbReference type="AlphaFoldDB" id="A0AB35N5Q9"/>
<comment type="caution">
    <text evidence="2">The sequence shown here is derived from an EMBL/GenBank/DDBJ whole genome shotgun (WGS) entry which is preliminary data.</text>
</comment>